<dbReference type="EMBL" id="KZ679009">
    <property type="protein sequence ID" value="PSS22327.1"/>
    <property type="molecule type" value="Genomic_DNA"/>
</dbReference>
<keyword evidence="1" id="KW-0732">Signal</keyword>
<feature type="signal peptide" evidence="1">
    <location>
        <begin position="1"/>
        <end position="22"/>
    </location>
</feature>
<protein>
    <submittedName>
        <fullName evidence="2">Uncharacterized protein</fullName>
    </submittedName>
</protein>
<keyword evidence="3" id="KW-1185">Reference proteome</keyword>
<evidence type="ECO:0000313" key="3">
    <source>
        <dbReference type="Proteomes" id="UP000241818"/>
    </source>
</evidence>
<dbReference type="GeneID" id="36572769"/>
<accession>A0A2T3B6C6</accession>
<gene>
    <name evidence="2" type="ORF">M430DRAFT_224114</name>
</gene>
<dbReference type="InParanoid" id="A0A2T3B6C6"/>
<name>A0A2T3B6C6_AMORE</name>
<feature type="chain" id="PRO_5015567879" evidence="1">
    <location>
        <begin position="23"/>
        <end position="108"/>
    </location>
</feature>
<dbReference type="RefSeq" id="XP_024722482.1">
    <property type="nucleotide sequence ID" value="XM_024864688.1"/>
</dbReference>
<proteinExistence type="predicted"/>
<sequence>MRIRLRSDHVTLLLITSQLLVAVPWACKIYQCENQEISARQEMRLLIKFPSFIATDTPNPHTPVYDCERHQPPLDHSFQANYMYAPFPGNITYIDTSLTDCCSVVGDK</sequence>
<evidence type="ECO:0000256" key="1">
    <source>
        <dbReference type="SAM" id="SignalP"/>
    </source>
</evidence>
<dbReference type="Proteomes" id="UP000241818">
    <property type="component" value="Unassembled WGS sequence"/>
</dbReference>
<reference evidence="2 3" key="1">
    <citation type="journal article" date="2018" name="New Phytol.">
        <title>Comparative genomics and transcriptomics depict ericoid mycorrhizal fungi as versatile saprotrophs and plant mutualists.</title>
        <authorList>
            <person name="Martino E."/>
            <person name="Morin E."/>
            <person name="Grelet G.A."/>
            <person name="Kuo A."/>
            <person name="Kohler A."/>
            <person name="Daghino S."/>
            <person name="Barry K.W."/>
            <person name="Cichocki N."/>
            <person name="Clum A."/>
            <person name="Dockter R.B."/>
            <person name="Hainaut M."/>
            <person name="Kuo R.C."/>
            <person name="LaButti K."/>
            <person name="Lindahl B.D."/>
            <person name="Lindquist E.A."/>
            <person name="Lipzen A."/>
            <person name="Khouja H.R."/>
            <person name="Magnuson J."/>
            <person name="Murat C."/>
            <person name="Ohm R.A."/>
            <person name="Singer S.W."/>
            <person name="Spatafora J.W."/>
            <person name="Wang M."/>
            <person name="Veneault-Fourrey C."/>
            <person name="Henrissat B."/>
            <person name="Grigoriev I.V."/>
            <person name="Martin F.M."/>
            <person name="Perotto S."/>
        </authorList>
    </citation>
    <scope>NUCLEOTIDE SEQUENCE [LARGE SCALE GENOMIC DNA]</scope>
    <source>
        <strain evidence="2 3">ATCC 22711</strain>
    </source>
</reference>
<organism evidence="2 3">
    <name type="scientific">Amorphotheca resinae ATCC 22711</name>
    <dbReference type="NCBI Taxonomy" id="857342"/>
    <lineage>
        <taxon>Eukaryota</taxon>
        <taxon>Fungi</taxon>
        <taxon>Dikarya</taxon>
        <taxon>Ascomycota</taxon>
        <taxon>Pezizomycotina</taxon>
        <taxon>Leotiomycetes</taxon>
        <taxon>Helotiales</taxon>
        <taxon>Amorphothecaceae</taxon>
        <taxon>Amorphotheca</taxon>
    </lineage>
</organism>
<dbReference type="AlphaFoldDB" id="A0A2T3B6C6"/>
<evidence type="ECO:0000313" key="2">
    <source>
        <dbReference type="EMBL" id="PSS22327.1"/>
    </source>
</evidence>